<evidence type="ECO:0000313" key="3">
    <source>
        <dbReference type="Proteomes" id="UP000800094"/>
    </source>
</evidence>
<dbReference type="AlphaFoldDB" id="A0A6A6I4K9"/>
<sequence length="86" mass="9152">MPGALRARAAFQPSALLLSRSPLLVLLSSPFSEDSTVIRVAFHASSALPDRLPALMLSPSALQRPSSTTPPPPSTFSLTRPHTTYP</sequence>
<feature type="region of interest" description="Disordered" evidence="1">
    <location>
        <begin position="58"/>
        <end position="86"/>
    </location>
</feature>
<dbReference type="RefSeq" id="XP_033679554.1">
    <property type="nucleotide sequence ID" value="XM_033829775.1"/>
</dbReference>
<proteinExistence type="predicted"/>
<evidence type="ECO:0000313" key="2">
    <source>
        <dbReference type="EMBL" id="KAF2244550.1"/>
    </source>
</evidence>
<name>A0A6A6I4K9_9PLEO</name>
<protein>
    <submittedName>
        <fullName evidence="2">Uncharacterized protein</fullName>
    </submittedName>
</protein>
<dbReference type="GeneID" id="54583105"/>
<keyword evidence="3" id="KW-1185">Reference proteome</keyword>
<organism evidence="2 3">
    <name type="scientific">Trematosphaeria pertusa</name>
    <dbReference type="NCBI Taxonomy" id="390896"/>
    <lineage>
        <taxon>Eukaryota</taxon>
        <taxon>Fungi</taxon>
        <taxon>Dikarya</taxon>
        <taxon>Ascomycota</taxon>
        <taxon>Pezizomycotina</taxon>
        <taxon>Dothideomycetes</taxon>
        <taxon>Pleosporomycetidae</taxon>
        <taxon>Pleosporales</taxon>
        <taxon>Massarineae</taxon>
        <taxon>Trematosphaeriaceae</taxon>
        <taxon>Trematosphaeria</taxon>
    </lineage>
</organism>
<reference evidence="2" key="1">
    <citation type="journal article" date="2020" name="Stud. Mycol.">
        <title>101 Dothideomycetes genomes: a test case for predicting lifestyles and emergence of pathogens.</title>
        <authorList>
            <person name="Haridas S."/>
            <person name="Albert R."/>
            <person name="Binder M."/>
            <person name="Bloem J."/>
            <person name="Labutti K."/>
            <person name="Salamov A."/>
            <person name="Andreopoulos B."/>
            <person name="Baker S."/>
            <person name="Barry K."/>
            <person name="Bills G."/>
            <person name="Bluhm B."/>
            <person name="Cannon C."/>
            <person name="Castanera R."/>
            <person name="Culley D."/>
            <person name="Daum C."/>
            <person name="Ezra D."/>
            <person name="Gonzalez J."/>
            <person name="Henrissat B."/>
            <person name="Kuo A."/>
            <person name="Liang C."/>
            <person name="Lipzen A."/>
            <person name="Lutzoni F."/>
            <person name="Magnuson J."/>
            <person name="Mondo S."/>
            <person name="Nolan M."/>
            <person name="Ohm R."/>
            <person name="Pangilinan J."/>
            <person name="Park H.-J."/>
            <person name="Ramirez L."/>
            <person name="Alfaro M."/>
            <person name="Sun H."/>
            <person name="Tritt A."/>
            <person name="Yoshinaga Y."/>
            <person name="Zwiers L.-H."/>
            <person name="Turgeon B."/>
            <person name="Goodwin S."/>
            <person name="Spatafora J."/>
            <person name="Crous P."/>
            <person name="Grigoriev I."/>
        </authorList>
    </citation>
    <scope>NUCLEOTIDE SEQUENCE</scope>
    <source>
        <strain evidence="2">CBS 122368</strain>
    </source>
</reference>
<feature type="compositionally biased region" description="Low complexity" evidence="1">
    <location>
        <begin position="75"/>
        <end position="86"/>
    </location>
</feature>
<accession>A0A6A6I4K9</accession>
<gene>
    <name evidence="2" type="ORF">BU26DRAFT_522373</name>
</gene>
<dbReference type="EMBL" id="ML987202">
    <property type="protein sequence ID" value="KAF2244550.1"/>
    <property type="molecule type" value="Genomic_DNA"/>
</dbReference>
<evidence type="ECO:0000256" key="1">
    <source>
        <dbReference type="SAM" id="MobiDB-lite"/>
    </source>
</evidence>
<dbReference type="Proteomes" id="UP000800094">
    <property type="component" value="Unassembled WGS sequence"/>
</dbReference>